<comment type="pathway">
    <text evidence="3">Amine and polyamine biosynthesis; ectoine biosynthesis; L-ectoine from L-aspartate 4-semialdehyde: step 1/3.</text>
</comment>
<dbReference type="Gene3D" id="3.40.640.10">
    <property type="entry name" value="Type I PLP-dependent aspartate aminotransferase-like (Major domain)"/>
    <property type="match status" value="1"/>
</dbReference>
<reference evidence="16" key="1">
    <citation type="submission" date="2024-01" db="EMBL/GenBank/DDBJ databases">
        <title>First draft genome sequence data of TA4-1, the type strain of Gram-positive actinobacterium Streptomyces chiangmaiensis.</title>
        <authorList>
            <person name="Yasawong M."/>
            <person name="Nantapong N."/>
        </authorList>
    </citation>
    <scope>NUCLEOTIDE SEQUENCE</scope>
    <source>
        <strain evidence="16">TA4-1</strain>
    </source>
</reference>
<evidence type="ECO:0000256" key="15">
    <source>
        <dbReference type="SAM" id="MobiDB-lite"/>
    </source>
</evidence>
<evidence type="ECO:0000256" key="8">
    <source>
        <dbReference type="ARBA" id="ARBA00022679"/>
    </source>
</evidence>
<comment type="cofactor">
    <cofactor evidence="1">
        <name>pyridoxal 5'-phosphate</name>
        <dbReference type="ChEBI" id="CHEBI:597326"/>
    </cofactor>
</comment>
<comment type="catalytic activity">
    <reaction evidence="13">
        <text>L-2,4-diaminobutanoate + 2-oxoglutarate = L-aspartate 4-semialdehyde + L-glutamate</text>
        <dbReference type="Rhea" id="RHEA:11160"/>
        <dbReference type="ChEBI" id="CHEBI:16810"/>
        <dbReference type="ChEBI" id="CHEBI:29985"/>
        <dbReference type="ChEBI" id="CHEBI:58761"/>
        <dbReference type="ChEBI" id="CHEBI:537519"/>
        <dbReference type="EC" id="2.6.1.76"/>
    </reaction>
</comment>
<dbReference type="PANTHER" id="PTHR43552">
    <property type="entry name" value="DIAMINOBUTYRATE--2-OXOGLUTARATE AMINOTRANSFERASE"/>
    <property type="match status" value="1"/>
</dbReference>
<evidence type="ECO:0000313" key="16">
    <source>
        <dbReference type="EMBL" id="MED7821199.1"/>
    </source>
</evidence>
<keyword evidence="9 14" id="KW-0663">Pyridoxal phosphate</keyword>
<accession>A0ABU7FDI6</accession>
<evidence type="ECO:0000256" key="14">
    <source>
        <dbReference type="RuleBase" id="RU003560"/>
    </source>
</evidence>
<keyword evidence="7" id="KW-0032">Aminotransferase</keyword>
<comment type="similarity">
    <text evidence="4 14">Belongs to the class-III pyridoxal-phosphate-dependent aminotransferase family.</text>
</comment>
<dbReference type="InterPro" id="IPR015421">
    <property type="entry name" value="PyrdxlP-dep_Trfase_major"/>
</dbReference>
<name>A0ABU7FDI6_9ACTN</name>
<dbReference type="InterPro" id="IPR049704">
    <property type="entry name" value="Aminotrans_3_PPA_site"/>
</dbReference>
<comment type="caution">
    <text evidence="16">The sequence shown here is derived from an EMBL/GenBank/DDBJ whole genome shotgun (WGS) entry which is preliminary data.</text>
</comment>
<dbReference type="InterPro" id="IPR004637">
    <property type="entry name" value="Dat"/>
</dbReference>
<dbReference type="InterPro" id="IPR015424">
    <property type="entry name" value="PyrdxlP-dep_Trfase"/>
</dbReference>
<evidence type="ECO:0000256" key="13">
    <source>
        <dbReference type="ARBA" id="ARBA00049111"/>
    </source>
</evidence>
<dbReference type="EMBL" id="JAYWVC010000007">
    <property type="protein sequence ID" value="MED7821199.1"/>
    <property type="molecule type" value="Genomic_DNA"/>
</dbReference>
<evidence type="ECO:0000313" key="17">
    <source>
        <dbReference type="Proteomes" id="UP001333996"/>
    </source>
</evidence>
<comment type="function">
    <text evidence="2">Catalyzes reversively the conversion of L-aspartate beta-semialdehyde (ASA) to L-2,4-diaminobutyrate (DABA) by transamination with L-glutamate.</text>
</comment>
<evidence type="ECO:0000256" key="9">
    <source>
        <dbReference type="ARBA" id="ARBA00022898"/>
    </source>
</evidence>
<evidence type="ECO:0000256" key="4">
    <source>
        <dbReference type="ARBA" id="ARBA00008954"/>
    </source>
</evidence>
<dbReference type="InterPro" id="IPR005814">
    <property type="entry name" value="Aminotrans_3"/>
</dbReference>
<evidence type="ECO:0000256" key="2">
    <source>
        <dbReference type="ARBA" id="ARBA00002189"/>
    </source>
</evidence>
<evidence type="ECO:0000256" key="6">
    <source>
        <dbReference type="ARBA" id="ARBA00014798"/>
    </source>
</evidence>
<dbReference type="CDD" id="cd00610">
    <property type="entry name" value="OAT_like"/>
    <property type="match status" value="1"/>
</dbReference>
<evidence type="ECO:0000256" key="12">
    <source>
        <dbReference type="ARBA" id="ARBA00031476"/>
    </source>
</evidence>
<dbReference type="InterPro" id="IPR015422">
    <property type="entry name" value="PyrdxlP-dep_Trfase_small"/>
</dbReference>
<feature type="region of interest" description="Disordered" evidence="15">
    <location>
        <begin position="1"/>
        <end position="21"/>
    </location>
</feature>
<dbReference type="SUPFAM" id="SSF53383">
    <property type="entry name" value="PLP-dependent transferases"/>
    <property type="match status" value="1"/>
</dbReference>
<dbReference type="PROSITE" id="PS00600">
    <property type="entry name" value="AA_TRANSFER_CLASS_3"/>
    <property type="match status" value="1"/>
</dbReference>
<feature type="region of interest" description="Disordered" evidence="15">
    <location>
        <begin position="459"/>
        <end position="478"/>
    </location>
</feature>
<dbReference type="RefSeq" id="WP_329505172.1">
    <property type="nucleotide sequence ID" value="NZ_BAAAYZ010000078.1"/>
</dbReference>
<organism evidence="16 17">
    <name type="scientific">Streptomyces chiangmaiensis</name>
    <dbReference type="NCBI Taxonomy" id="766497"/>
    <lineage>
        <taxon>Bacteria</taxon>
        <taxon>Bacillati</taxon>
        <taxon>Actinomycetota</taxon>
        <taxon>Actinomycetes</taxon>
        <taxon>Kitasatosporales</taxon>
        <taxon>Streptomycetaceae</taxon>
        <taxon>Streptomyces</taxon>
    </lineage>
</organism>
<proteinExistence type="inferred from homology"/>
<dbReference type="PANTHER" id="PTHR43552:SF1">
    <property type="entry name" value="DIAMINOBUTYRATE--2-OXOGLUTARATE AMINOTRANSFERASE"/>
    <property type="match status" value="1"/>
</dbReference>
<evidence type="ECO:0000256" key="11">
    <source>
        <dbReference type="ARBA" id="ARBA00030665"/>
    </source>
</evidence>
<dbReference type="PIRSF" id="PIRSF000521">
    <property type="entry name" value="Transaminase_4ab_Lys_Orn"/>
    <property type="match status" value="1"/>
</dbReference>
<gene>
    <name evidence="16" type="ORF">VXC91_04170</name>
</gene>
<evidence type="ECO:0000256" key="3">
    <source>
        <dbReference type="ARBA" id="ARBA00004946"/>
    </source>
</evidence>
<dbReference type="NCBIfam" id="TIGR00709">
    <property type="entry name" value="dat"/>
    <property type="match status" value="1"/>
</dbReference>
<dbReference type="Proteomes" id="UP001333996">
    <property type="component" value="Unassembled WGS sequence"/>
</dbReference>
<evidence type="ECO:0000256" key="1">
    <source>
        <dbReference type="ARBA" id="ARBA00001933"/>
    </source>
</evidence>
<evidence type="ECO:0000256" key="10">
    <source>
        <dbReference type="ARBA" id="ARBA00029744"/>
    </source>
</evidence>
<keyword evidence="8" id="KW-0808">Transferase</keyword>
<keyword evidence="17" id="KW-1185">Reference proteome</keyword>
<evidence type="ECO:0000256" key="7">
    <source>
        <dbReference type="ARBA" id="ARBA00022576"/>
    </source>
</evidence>
<protein>
    <recommendedName>
        <fullName evidence="6">Diaminobutyrate--2-oxoglutarate transaminase</fullName>
        <ecNumber evidence="5">2.6.1.76</ecNumber>
    </recommendedName>
    <alternativeName>
        <fullName evidence="11">DABA aminotransferase</fullName>
    </alternativeName>
    <alternativeName>
        <fullName evidence="12">Diaminobutyrate--2-oxoglutarate aminotransferase</fullName>
    </alternativeName>
    <alternativeName>
        <fullName evidence="10">L-2,4-diaminobutyric acid transaminase</fullName>
    </alternativeName>
</protein>
<dbReference type="Pfam" id="PF00202">
    <property type="entry name" value="Aminotran_3"/>
    <property type="match status" value="1"/>
</dbReference>
<evidence type="ECO:0000256" key="5">
    <source>
        <dbReference type="ARBA" id="ARBA00013155"/>
    </source>
</evidence>
<feature type="compositionally biased region" description="Polar residues" evidence="15">
    <location>
        <begin position="459"/>
        <end position="468"/>
    </location>
</feature>
<dbReference type="EC" id="2.6.1.76" evidence="5"/>
<sequence length="478" mass="50076">MTSSPHTGTLRPAWPHVTGDLPGPRSAALLARQEQWESRARTYPRSLPVALAKGSGSFVQDVDGNVFIDFLAGAGVLSLGHSHPEVVRSVALQLDCLSHGLDFPTPVKDAFTQAQLSMLEPGLRSRMKVHFCGPTGANAVEAAIKLCKTATGRGGVIAFHGGFHGSTHAAMAVSGLVSQKAPVPDGMPGVHFFPYGSLGPYPAGPACDSGPAECADYLNRALTDGLGGIPLPAAVILEVVQGEGGVVIAHPEFLRRVRELTLALGVPLIVDEVQTGCGRTGTWFAFEQYGIEPDVIVASKALTGIGIPAAILLYNSALDTWAPGAHIGTFRGNQLAFAAGVETIRIIRRDDVLGNVRRRGEQVASRLAELLSNPWVRDVRGGGLMWGIELAHPGSGRPAARLAAAVQAHALRHGLIVERGGREDAVIRILPPLNVTADVIHTACAILMDAIHVCSSQTLAGSDRTTPGASPLHDGSQN</sequence>
<dbReference type="Gene3D" id="3.90.1150.10">
    <property type="entry name" value="Aspartate Aminotransferase, domain 1"/>
    <property type="match status" value="1"/>
</dbReference>